<organism evidence="1 2">
    <name type="scientific">Scleroderma citrinum Foug A</name>
    <dbReference type="NCBI Taxonomy" id="1036808"/>
    <lineage>
        <taxon>Eukaryota</taxon>
        <taxon>Fungi</taxon>
        <taxon>Dikarya</taxon>
        <taxon>Basidiomycota</taxon>
        <taxon>Agaricomycotina</taxon>
        <taxon>Agaricomycetes</taxon>
        <taxon>Agaricomycetidae</taxon>
        <taxon>Boletales</taxon>
        <taxon>Sclerodermatineae</taxon>
        <taxon>Sclerodermataceae</taxon>
        <taxon>Scleroderma</taxon>
    </lineage>
</organism>
<name>A0A0C3DQN9_9AGAM</name>
<accession>A0A0C3DQN9</accession>
<dbReference type="PANTHER" id="PTHR14187:SF5">
    <property type="entry name" value="HEAT SHOCK 70 KDA PROTEIN 12A"/>
    <property type="match status" value="1"/>
</dbReference>
<proteinExistence type="predicted"/>
<dbReference type="InterPro" id="IPR043129">
    <property type="entry name" value="ATPase_NBD"/>
</dbReference>
<gene>
    <name evidence="1" type="ORF">SCLCIDRAFT_128105</name>
</gene>
<dbReference type="SUPFAM" id="SSF53067">
    <property type="entry name" value="Actin-like ATPase domain"/>
    <property type="match status" value="2"/>
</dbReference>
<reference evidence="2" key="2">
    <citation type="submission" date="2015-01" db="EMBL/GenBank/DDBJ databases">
        <title>Evolutionary Origins and Diversification of the Mycorrhizal Mutualists.</title>
        <authorList>
            <consortium name="DOE Joint Genome Institute"/>
            <consortium name="Mycorrhizal Genomics Consortium"/>
            <person name="Kohler A."/>
            <person name="Kuo A."/>
            <person name="Nagy L.G."/>
            <person name="Floudas D."/>
            <person name="Copeland A."/>
            <person name="Barry K.W."/>
            <person name="Cichocki N."/>
            <person name="Veneault-Fourrey C."/>
            <person name="LaButti K."/>
            <person name="Lindquist E.A."/>
            <person name="Lipzen A."/>
            <person name="Lundell T."/>
            <person name="Morin E."/>
            <person name="Murat C."/>
            <person name="Riley R."/>
            <person name="Ohm R."/>
            <person name="Sun H."/>
            <person name="Tunlid A."/>
            <person name="Henrissat B."/>
            <person name="Grigoriev I.V."/>
            <person name="Hibbett D.S."/>
            <person name="Martin F."/>
        </authorList>
    </citation>
    <scope>NUCLEOTIDE SEQUENCE [LARGE SCALE GENOMIC DNA]</scope>
    <source>
        <strain evidence="2">Foug A</strain>
    </source>
</reference>
<dbReference type="CDD" id="cd10170">
    <property type="entry name" value="ASKHA_NBD_HSP70"/>
    <property type="match status" value="1"/>
</dbReference>
<sequence>MAPRNPFQGHARKLVLAFDVGTTYSGVSYCILDPGEIPEIHGVTRYPAQEYIEGDNKIPSILYYDQEYTVRAIGAEALQEHIIEQAQDENWIKVVWWKLHLRPKHLLSSHIRDDDIPPLPEGLSAVQVLSDFMKYLFNCAQNFIVESHASGASMWKSLENQIEFVLTHPNGWEGPQQQQIRQAAELAGLVPSGEKGKLQLHLLTEGEASLHFCMMTTLDSGTKYEDYQSVAVIDAGGGTIDVSTYCVASSPGSVLSVKEISPAAINLQGSIFVTLRAQQFLQNKLANSPYGAPEVVEQMANIFDKTTKLRFRNAGDPQYIKFGTIRDKDPENDIRAGQLKIPGDEVAKFFEPSIEAIVEVFDEQQKAACMPIGHAFLVGGYAANDFLFTRLKLHPKFSHVTLCRPPNRPNKAVADGAISYNIDHLVTTRVAKLTYGIHCTWMFDSSQSDHVSRKDTLFRELDGSWRLPNAFSSILKKGTQVSEQQEFRHSFFQLRESATDCASICTTLVVYRGMLHAPCWKDIEPSAFMPNCRILADTSAAAAALLPKKSPEGKTYYHIDFDVILLFGLTELKAQISWLENVCTSLF</sequence>
<dbReference type="InParanoid" id="A0A0C3DQN9"/>
<reference evidence="1 2" key="1">
    <citation type="submission" date="2014-04" db="EMBL/GenBank/DDBJ databases">
        <authorList>
            <consortium name="DOE Joint Genome Institute"/>
            <person name="Kuo A."/>
            <person name="Kohler A."/>
            <person name="Nagy L.G."/>
            <person name="Floudas D."/>
            <person name="Copeland A."/>
            <person name="Barry K.W."/>
            <person name="Cichocki N."/>
            <person name="Veneault-Fourrey C."/>
            <person name="LaButti K."/>
            <person name="Lindquist E.A."/>
            <person name="Lipzen A."/>
            <person name="Lundell T."/>
            <person name="Morin E."/>
            <person name="Murat C."/>
            <person name="Sun H."/>
            <person name="Tunlid A."/>
            <person name="Henrissat B."/>
            <person name="Grigoriev I.V."/>
            <person name="Hibbett D.S."/>
            <person name="Martin F."/>
            <person name="Nordberg H.P."/>
            <person name="Cantor M.N."/>
            <person name="Hua S.X."/>
        </authorList>
    </citation>
    <scope>NUCLEOTIDE SEQUENCE [LARGE SCALE GENOMIC DNA]</scope>
    <source>
        <strain evidence="1 2">Foug A</strain>
    </source>
</reference>
<evidence type="ECO:0000313" key="1">
    <source>
        <dbReference type="EMBL" id="KIM58504.1"/>
    </source>
</evidence>
<dbReference type="PANTHER" id="PTHR14187">
    <property type="entry name" value="ALPHA KINASE/ELONGATION FACTOR 2 KINASE"/>
    <property type="match status" value="1"/>
</dbReference>
<evidence type="ECO:0000313" key="2">
    <source>
        <dbReference type="Proteomes" id="UP000053989"/>
    </source>
</evidence>
<dbReference type="AlphaFoldDB" id="A0A0C3DQN9"/>
<dbReference type="Gene3D" id="3.30.420.40">
    <property type="match status" value="1"/>
</dbReference>
<dbReference type="STRING" id="1036808.A0A0C3DQN9"/>
<dbReference type="OrthoDB" id="2963168at2759"/>
<dbReference type="EMBL" id="KN822085">
    <property type="protein sequence ID" value="KIM58504.1"/>
    <property type="molecule type" value="Genomic_DNA"/>
</dbReference>
<keyword evidence="2" id="KW-1185">Reference proteome</keyword>
<dbReference type="Proteomes" id="UP000053989">
    <property type="component" value="Unassembled WGS sequence"/>
</dbReference>
<protein>
    <submittedName>
        <fullName evidence="1">Uncharacterized protein</fullName>
    </submittedName>
</protein>
<dbReference type="HOGENOM" id="CLU_009958_4_2_1"/>